<dbReference type="PROSITE" id="PS50926">
    <property type="entry name" value="TRAM"/>
    <property type="match status" value="1"/>
</dbReference>
<dbReference type="GO" id="GO:0070041">
    <property type="term" value="F:rRNA (uridine-C5-)-methyltransferase activity"/>
    <property type="evidence" value="ECO:0007669"/>
    <property type="project" value="TreeGrafter"/>
</dbReference>
<keyword evidence="1" id="KW-0004">4Fe-4S</keyword>
<reference evidence="8 9" key="1">
    <citation type="submission" date="2016-10" db="EMBL/GenBank/DDBJ databases">
        <authorList>
            <person name="de Groot N.N."/>
        </authorList>
    </citation>
    <scope>NUCLEOTIDE SEQUENCE [LARGE SCALE GENOMIC DNA]</scope>
    <source>
        <strain evidence="8 9">DSM 27375</strain>
    </source>
</reference>
<dbReference type="RefSeq" id="WP_074644149.1">
    <property type="nucleotide sequence ID" value="NZ_FNBL01000004.1"/>
</dbReference>
<dbReference type="InterPro" id="IPR012340">
    <property type="entry name" value="NA-bd_OB-fold"/>
</dbReference>
<keyword evidence="5" id="KW-0411">Iron-sulfur</keyword>
<dbReference type="EMBL" id="FNBL01000004">
    <property type="protein sequence ID" value="SDF46122.1"/>
    <property type="molecule type" value="Genomic_DNA"/>
</dbReference>
<evidence type="ECO:0000256" key="1">
    <source>
        <dbReference type="ARBA" id="ARBA00022485"/>
    </source>
</evidence>
<comment type="similarity">
    <text evidence="6">Belongs to the class I-like SAM-binding methyltransferase superfamily. RNA M5U methyltransferase family.</text>
</comment>
<dbReference type="PROSITE" id="PS51687">
    <property type="entry name" value="SAM_MT_RNA_M5U"/>
    <property type="match status" value="1"/>
</dbReference>
<evidence type="ECO:0000256" key="3">
    <source>
        <dbReference type="ARBA" id="ARBA00022679"/>
    </source>
</evidence>
<gene>
    <name evidence="8" type="ORF">SAMN04488117_104218</name>
</gene>
<keyword evidence="1" id="KW-0479">Metal-binding</keyword>
<sequence length="405" mass="44080">MTKFEVVRLGHKGDGITGDGVFVPNALPGEIVEGDVENDRVIHGRIITSSPARVTPACRHYKACGGCALQHASDEFVADWKREIVATALKNHGILAGLETIHTSPSRSRRRAVFHGRRTKKSVMVGLYGRASDSLVPVPDCILMTPEIMSAYGALEQLVHLGASRRGEMNLTVIATETGLDVSVENGKPLDMDLRIDLGQIVRDQRFSRLSWNGEDVAGEAPAYLRFGKARVVPPAGAFLQATAAGEATLVQAMRRAVGDARRVIDLFAGCGTFSLPCAETAEVHAVEGVSEMLDALSKGWRQAEGLKRVTVETRDLFRQPIRADELNRFDAAIIDPPRPGAAAQCDEIAKSTLKTVGFVSCNPITFARDAKTLTEAGFVLDWIEVIDQFRWSTHVEIAARFLRV</sequence>
<evidence type="ECO:0000256" key="6">
    <source>
        <dbReference type="PROSITE-ProRule" id="PRU01024"/>
    </source>
</evidence>
<evidence type="ECO:0000313" key="8">
    <source>
        <dbReference type="EMBL" id="SDF46122.1"/>
    </source>
</evidence>
<evidence type="ECO:0000313" key="9">
    <source>
        <dbReference type="Proteomes" id="UP000182284"/>
    </source>
</evidence>
<feature type="binding site" evidence="6">
    <location>
        <position position="288"/>
    </location>
    <ligand>
        <name>S-adenosyl-L-methionine</name>
        <dbReference type="ChEBI" id="CHEBI:59789"/>
    </ligand>
</feature>
<feature type="binding site" evidence="6">
    <location>
        <position position="241"/>
    </location>
    <ligand>
        <name>S-adenosyl-L-methionine</name>
        <dbReference type="ChEBI" id="CHEBI:59789"/>
    </ligand>
</feature>
<feature type="binding site" evidence="6">
    <location>
        <position position="268"/>
    </location>
    <ligand>
        <name>S-adenosyl-L-methionine</name>
        <dbReference type="ChEBI" id="CHEBI:59789"/>
    </ligand>
</feature>
<evidence type="ECO:0000256" key="5">
    <source>
        <dbReference type="ARBA" id="ARBA00023014"/>
    </source>
</evidence>
<keyword evidence="3 6" id="KW-0808">Transferase</keyword>
<dbReference type="Gene3D" id="3.40.50.150">
    <property type="entry name" value="Vaccinia Virus protein VP39"/>
    <property type="match status" value="1"/>
</dbReference>
<dbReference type="Pfam" id="PF05958">
    <property type="entry name" value="tRNA_U5-meth_tr"/>
    <property type="match status" value="1"/>
</dbReference>
<evidence type="ECO:0000259" key="7">
    <source>
        <dbReference type="PROSITE" id="PS50926"/>
    </source>
</evidence>
<keyword evidence="4 6" id="KW-0949">S-adenosyl-L-methionine</keyword>
<dbReference type="PANTHER" id="PTHR11061">
    <property type="entry name" value="RNA M5U METHYLTRANSFERASE"/>
    <property type="match status" value="1"/>
</dbReference>
<keyword evidence="2 6" id="KW-0489">Methyltransferase</keyword>
<dbReference type="InterPro" id="IPR002792">
    <property type="entry name" value="TRAM_dom"/>
</dbReference>
<dbReference type="CDD" id="cd02440">
    <property type="entry name" value="AdoMet_MTases"/>
    <property type="match status" value="1"/>
</dbReference>
<evidence type="ECO:0000256" key="4">
    <source>
        <dbReference type="ARBA" id="ARBA00022691"/>
    </source>
</evidence>
<dbReference type="InterPro" id="IPR029063">
    <property type="entry name" value="SAM-dependent_MTases_sf"/>
</dbReference>
<dbReference type="AlphaFoldDB" id="A0A1G7L997"/>
<dbReference type="Gene3D" id="2.40.50.1070">
    <property type="match status" value="1"/>
</dbReference>
<dbReference type="GO" id="GO:0070475">
    <property type="term" value="P:rRNA base methylation"/>
    <property type="evidence" value="ECO:0007669"/>
    <property type="project" value="TreeGrafter"/>
</dbReference>
<dbReference type="PANTHER" id="PTHR11061:SF49">
    <property type="entry name" value="23S RRNA (URACIL(1939)-C(5))-METHYLTRANSFERASE RLMD"/>
    <property type="match status" value="1"/>
</dbReference>
<dbReference type="SUPFAM" id="SSF53335">
    <property type="entry name" value="S-adenosyl-L-methionine-dependent methyltransferases"/>
    <property type="match status" value="1"/>
</dbReference>
<feature type="binding site" evidence="6">
    <location>
        <position position="336"/>
    </location>
    <ligand>
        <name>S-adenosyl-L-methionine</name>
        <dbReference type="ChEBI" id="CHEBI:59789"/>
    </ligand>
</feature>
<proteinExistence type="inferred from homology"/>
<protein>
    <submittedName>
        <fullName evidence="8">23S rRNA m(5)U-1939 methyltransferase</fullName>
    </submittedName>
</protein>
<dbReference type="Gene3D" id="2.40.50.140">
    <property type="entry name" value="Nucleic acid-binding proteins"/>
    <property type="match status" value="1"/>
</dbReference>
<evidence type="ECO:0000256" key="2">
    <source>
        <dbReference type="ARBA" id="ARBA00022603"/>
    </source>
</evidence>
<dbReference type="InterPro" id="IPR010280">
    <property type="entry name" value="U5_MeTrfase_fam"/>
</dbReference>
<feature type="active site" description="Nucleophile" evidence="6">
    <location>
        <position position="362"/>
    </location>
</feature>
<keyword evidence="1" id="KW-0408">Iron</keyword>
<dbReference type="OrthoDB" id="9804590at2"/>
<organism evidence="8 9">
    <name type="scientific">Celeribacter baekdonensis</name>
    <dbReference type="NCBI Taxonomy" id="875171"/>
    <lineage>
        <taxon>Bacteria</taxon>
        <taxon>Pseudomonadati</taxon>
        <taxon>Pseudomonadota</taxon>
        <taxon>Alphaproteobacteria</taxon>
        <taxon>Rhodobacterales</taxon>
        <taxon>Roseobacteraceae</taxon>
        <taxon>Celeribacter</taxon>
    </lineage>
</organism>
<feature type="domain" description="TRAM" evidence="7">
    <location>
        <begin position="1"/>
        <end position="48"/>
    </location>
</feature>
<dbReference type="Proteomes" id="UP000182284">
    <property type="component" value="Unassembled WGS sequence"/>
</dbReference>
<dbReference type="GO" id="GO:0051539">
    <property type="term" value="F:4 iron, 4 sulfur cluster binding"/>
    <property type="evidence" value="ECO:0007669"/>
    <property type="project" value="UniProtKB-KW"/>
</dbReference>
<accession>A0A1G7L997</accession>
<name>A0A1G7L997_9RHOB</name>